<evidence type="ECO:0000313" key="8">
    <source>
        <dbReference type="Proteomes" id="UP000075260"/>
    </source>
</evidence>
<keyword evidence="3" id="KW-0238">DNA-binding</keyword>
<dbReference type="AlphaFoldDB" id="A0A150QYW4"/>
<keyword evidence="2" id="KW-0731">Sigma factor</keyword>
<dbReference type="Proteomes" id="UP000075260">
    <property type="component" value="Unassembled WGS sequence"/>
</dbReference>
<dbReference type="InterPro" id="IPR039425">
    <property type="entry name" value="RNA_pol_sigma-70-like"/>
</dbReference>
<dbReference type="GO" id="GO:0016987">
    <property type="term" value="F:sigma factor activity"/>
    <property type="evidence" value="ECO:0007669"/>
    <property type="project" value="UniProtKB-KW"/>
</dbReference>
<name>A0A150QYW4_SORCE</name>
<gene>
    <name evidence="7" type="ORF">BE15_22680</name>
</gene>
<dbReference type="Gene3D" id="1.10.1740.10">
    <property type="match status" value="1"/>
</dbReference>
<keyword evidence="1" id="KW-0805">Transcription regulation</keyword>
<dbReference type="SUPFAM" id="SSF88659">
    <property type="entry name" value="Sigma3 and sigma4 domains of RNA polymerase sigma factors"/>
    <property type="match status" value="1"/>
</dbReference>
<evidence type="ECO:0000259" key="6">
    <source>
        <dbReference type="Pfam" id="PF08281"/>
    </source>
</evidence>
<protein>
    <submittedName>
        <fullName evidence="7">RNA polymerase subunit sigma</fullName>
    </submittedName>
</protein>
<proteinExistence type="predicted"/>
<dbReference type="InterPro" id="IPR013249">
    <property type="entry name" value="RNA_pol_sigma70_r4_t2"/>
</dbReference>
<dbReference type="PANTHER" id="PTHR43133">
    <property type="entry name" value="RNA POLYMERASE ECF-TYPE SIGMA FACTO"/>
    <property type="match status" value="1"/>
</dbReference>
<accession>A0A150QYW4</accession>
<dbReference type="Pfam" id="PF08281">
    <property type="entry name" value="Sigma70_r4_2"/>
    <property type="match status" value="1"/>
</dbReference>
<organism evidence="7 8">
    <name type="scientific">Sorangium cellulosum</name>
    <name type="common">Polyangium cellulosum</name>
    <dbReference type="NCBI Taxonomy" id="56"/>
    <lineage>
        <taxon>Bacteria</taxon>
        <taxon>Pseudomonadati</taxon>
        <taxon>Myxococcota</taxon>
        <taxon>Polyangia</taxon>
        <taxon>Polyangiales</taxon>
        <taxon>Polyangiaceae</taxon>
        <taxon>Sorangium</taxon>
    </lineage>
</organism>
<dbReference type="PANTHER" id="PTHR43133:SF8">
    <property type="entry name" value="RNA POLYMERASE SIGMA FACTOR HI_1459-RELATED"/>
    <property type="match status" value="1"/>
</dbReference>
<evidence type="ECO:0000256" key="1">
    <source>
        <dbReference type="ARBA" id="ARBA00023015"/>
    </source>
</evidence>
<evidence type="ECO:0000256" key="3">
    <source>
        <dbReference type="ARBA" id="ARBA00023125"/>
    </source>
</evidence>
<dbReference type="InterPro" id="IPR036388">
    <property type="entry name" value="WH-like_DNA-bd_sf"/>
</dbReference>
<dbReference type="GO" id="GO:0003677">
    <property type="term" value="F:DNA binding"/>
    <property type="evidence" value="ECO:0007669"/>
    <property type="project" value="UniProtKB-KW"/>
</dbReference>
<evidence type="ECO:0000313" key="7">
    <source>
        <dbReference type="EMBL" id="KYF73061.1"/>
    </source>
</evidence>
<dbReference type="EMBL" id="JEMA01000217">
    <property type="protein sequence ID" value="KYF73061.1"/>
    <property type="molecule type" value="Genomic_DNA"/>
</dbReference>
<evidence type="ECO:0000256" key="4">
    <source>
        <dbReference type="ARBA" id="ARBA00023163"/>
    </source>
</evidence>
<feature type="domain" description="RNA polymerase sigma factor 70 region 4 type 2" evidence="6">
    <location>
        <begin position="144"/>
        <end position="193"/>
    </location>
</feature>
<sequence length="236" mass="27220">MVHEVGAPFLRRMLRGYGVAPHDREDVLHDILLVAYRRLESFDASRLLRAALGARDDDEEDVVGEPVPLSRVLPYLAGLRARRAWDPLYRWLFGIAWRQLTHYRERAFRRREIPVGLQSSAIFAGVDRRPRLEQQVEATERAEVIDALLASLLPERRVMLVMHDMLEIPVVEIARELQINENTAQNRLRLGREDFRAAVKRLGAEQRSALRPGDRPFASEATTRRRPAPRRREPGA</sequence>
<feature type="region of interest" description="Disordered" evidence="5">
    <location>
        <begin position="205"/>
        <end position="236"/>
    </location>
</feature>
<dbReference type="Gene3D" id="1.10.10.10">
    <property type="entry name" value="Winged helix-like DNA-binding domain superfamily/Winged helix DNA-binding domain"/>
    <property type="match status" value="1"/>
</dbReference>
<dbReference type="GO" id="GO:0006352">
    <property type="term" value="P:DNA-templated transcription initiation"/>
    <property type="evidence" value="ECO:0007669"/>
    <property type="project" value="InterPro"/>
</dbReference>
<dbReference type="InterPro" id="IPR013324">
    <property type="entry name" value="RNA_pol_sigma_r3/r4-like"/>
</dbReference>
<comment type="caution">
    <text evidence="7">The sequence shown here is derived from an EMBL/GenBank/DDBJ whole genome shotgun (WGS) entry which is preliminary data.</text>
</comment>
<evidence type="ECO:0000256" key="2">
    <source>
        <dbReference type="ARBA" id="ARBA00023082"/>
    </source>
</evidence>
<reference evidence="7 8" key="1">
    <citation type="submission" date="2014-02" db="EMBL/GenBank/DDBJ databases">
        <title>The small core and large imbalanced accessory genome model reveals a collaborative survival strategy of Sorangium cellulosum strains in nature.</title>
        <authorList>
            <person name="Han K."/>
            <person name="Peng R."/>
            <person name="Blom J."/>
            <person name="Li Y.-Z."/>
        </authorList>
    </citation>
    <scope>NUCLEOTIDE SEQUENCE [LARGE SCALE GENOMIC DNA]</scope>
    <source>
        <strain evidence="7 8">So0008-312</strain>
    </source>
</reference>
<keyword evidence="4" id="KW-0804">Transcription</keyword>
<dbReference type="OrthoDB" id="5500990at2"/>
<evidence type="ECO:0000256" key="5">
    <source>
        <dbReference type="SAM" id="MobiDB-lite"/>
    </source>
</evidence>